<protein>
    <submittedName>
        <fullName evidence="1">Uncharacterized protein</fullName>
    </submittedName>
</protein>
<gene>
    <name evidence="1" type="ORF">PGTUg99_008998</name>
</gene>
<name>A0A5B0LNJ0_PUCGR</name>
<dbReference type="Proteomes" id="UP000325313">
    <property type="component" value="Unassembled WGS sequence"/>
</dbReference>
<evidence type="ECO:0000313" key="2">
    <source>
        <dbReference type="Proteomes" id="UP000325313"/>
    </source>
</evidence>
<evidence type="ECO:0000313" key="1">
    <source>
        <dbReference type="EMBL" id="KAA1065148.1"/>
    </source>
</evidence>
<comment type="caution">
    <text evidence="1">The sequence shown here is derived from an EMBL/GenBank/DDBJ whole genome shotgun (WGS) entry which is preliminary data.</text>
</comment>
<proteinExistence type="predicted"/>
<reference evidence="1 2" key="1">
    <citation type="submission" date="2019-05" db="EMBL/GenBank/DDBJ databases">
        <title>Emergence of the Ug99 lineage of the wheat stem rust pathogen through somatic hybridization.</title>
        <authorList>
            <person name="Li F."/>
            <person name="Upadhyaya N.M."/>
            <person name="Sperschneider J."/>
            <person name="Matny O."/>
            <person name="Nguyen-Phuc H."/>
            <person name="Mago R."/>
            <person name="Raley C."/>
            <person name="Miller M.E."/>
            <person name="Silverstein K.A.T."/>
            <person name="Henningsen E."/>
            <person name="Hirsch C.D."/>
            <person name="Visser B."/>
            <person name="Pretorius Z.A."/>
            <person name="Steffenson B.J."/>
            <person name="Schwessinger B."/>
            <person name="Dodds P.N."/>
            <person name="Figueroa M."/>
        </authorList>
    </citation>
    <scope>NUCLEOTIDE SEQUENCE [LARGE SCALE GENOMIC DNA]</scope>
    <source>
        <strain evidence="1 2">Ug99</strain>
    </source>
</reference>
<organism evidence="1 2">
    <name type="scientific">Puccinia graminis f. sp. tritici</name>
    <dbReference type="NCBI Taxonomy" id="56615"/>
    <lineage>
        <taxon>Eukaryota</taxon>
        <taxon>Fungi</taxon>
        <taxon>Dikarya</taxon>
        <taxon>Basidiomycota</taxon>
        <taxon>Pucciniomycotina</taxon>
        <taxon>Pucciniomycetes</taxon>
        <taxon>Pucciniales</taxon>
        <taxon>Pucciniaceae</taxon>
        <taxon>Puccinia</taxon>
    </lineage>
</organism>
<sequence length="173" mass="19101">MTLRSRSRQPDSRPALPVMPPVGVCSIVTPPCRCQSGSTHSSDRLLSCCRVDHPVILPPLVRSAVTGPSSGRLSCGQSRLARQAVVMDVVVVDQSVTPPHFTLRSWRQHDGRVTTVVLPRFVRSVLCLSFLVWTTSRPAVCMPPMNRRAVMFDMIVVINCPFDTYFTVRTGSP</sequence>
<dbReference type="EMBL" id="VDEP01000512">
    <property type="protein sequence ID" value="KAA1065148.1"/>
    <property type="molecule type" value="Genomic_DNA"/>
</dbReference>
<accession>A0A5B0LNJ0</accession>
<dbReference type="AlphaFoldDB" id="A0A5B0LNJ0"/>